<proteinExistence type="predicted"/>
<organism evidence="1">
    <name type="scientific">Cyanoptyche gloeocystis</name>
    <dbReference type="NCBI Taxonomy" id="77922"/>
    <lineage>
        <taxon>Eukaryota</taxon>
        <taxon>Glaucocystophyceae</taxon>
        <taxon>Glaucocystophyceae incertae sedis</taxon>
        <taxon>Cyanoptyche</taxon>
    </lineage>
</organism>
<dbReference type="EMBL" id="MF167427">
    <property type="protein sequence ID" value="ASQ40365.1"/>
    <property type="molecule type" value="Genomic_DNA"/>
</dbReference>
<dbReference type="AlphaFoldDB" id="A0A3G1IWF0"/>
<geneLocation type="plastid" evidence="1"/>
<name>A0A3G1IWF0_9EUKA</name>
<accession>A0A3G1IWF0</accession>
<keyword evidence="1" id="KW-0934">Plastid</keyword>
<protein>
    <submittedName>
        <fullName evidence="1">DNA repair protein RecO-like protein</fullName>
    </submittedName>
</protein>
<evidence type="ECO:0000313" key="1">
    <source>
        <dbReference type="EMBL" id="ASQ40365.1"/>
    </source>
</evidence>
<reference evidence="1" key="1">
    <citation type="submission" date="2017-05" db="EMBL/GenBank/DDBJ databases">
        <title>Plastid comparative genomics reveals ancient divergence between Glaucophyte genera.</title>
        <authorList>
            <person name="Figueroa-Martinez F.J."/>
            <person name="Jackson C."/>
            <person name="Reyes-Prieto A."/>
        </authorList>
    </citation>
    <scope>NUCLEOTIDE SEQUENCE</scope>
    <source>
        <strain evidence="1">SAG 4.97</strain>
    </source>
</reference>
<sequence length="248" mass="29438">MIKTYKSYAVLLRSTSLGNNEYIFTFFTKENGLVKVFIPNTFNYKIKDYTLLKVHLKKRRSFSEILDISIITNFKYLEPKTIKNKSAFYLSQLLFSKYFLYLNHTEQYLVFDIFVYYLNKLDKTINSKVPLIIIRGLLHLICLGGFAPEMSFCDFSNEFIGQKTSTLKEKIYFSFENGEITKKPNKYKKGSILTSLKIRLLQILITNINYHRNFVIFSLLLEPFLYTIFDFVNYKFEKYIGVSVYFKK</sequence>
<gene>
    <name evidence="1" type="primary">recO</name>
</gene>